<feature type="compositionally biased region" description="Basic and acidic residues" evidence="1">
    <location>
        <begin position="1"/>
        <end position="12"/>
    </location>
</feature>
<dbReference type="SMART" id="SM00671">
    <property type="entry name" value="SEL1"/>
    <property type="match status" value="4"/>
</dbReference>
<dbReference type="Pfam" id="PF08238">
    <property type="entry name" value="Sel1"/>
    <property type="match status" value="4"/>
</dbReference>
<dbReference type="PANTHER" id="PTHR43628:SF1">
    <property type="entry name" value="CHITIN SYNTHASE REGULATORY FACTOR 2-RELATED"/>
    <property type="match status" value="1"/>
</dbReference>
<dbReference type="STRING" id="1314790.A0A1Y1Y240"/>
<gene>
    <name evidence="2" type="ORF">K493DRAFT_330462</name>
</gene>
<comment type="caution">
    <text evidence="2">The sequence shown here is derived from an EMBL/GenBank/DDBJ whole genome shotgun (WGS) entry which is preliminary data.</text>
</comment>
<sequence>MKSEGVRPKPDHMQSQMSQANTGEYSTDSPRDTILQPTVPLAAINPLSQPEALESLLFVQGFHRANIELADRYIQKAIQCHEKNELEKAAHLFRLAACQGSPIGLFLYGISLRHGWGCKESPIVAFQCLQKAAECAVFDLNHITQNTNLCVAREELVLAIHELGVSFQNGWGVSKNKATAAYYFEIAANLGDPDAQNDLAFCYLHGHGVKKDRFKAAKYYRMAHAQGMGVVGNSWIFKEKYDQIK</sequence>
<dbReference type="EMBL" id="MCFE01000293">
    <property type="protein sequence ID" value="ORX92072.1"/>
    <property type="molecule type" value="Genomic_DNA"/>
</dbReference>
<evidence type="ECO:0000256" key="1">
    <source>
        <dbReference type="SAM" id="MobiDB-lite"/>
    </source>
</evidence>
<name>A0A1Y1Y240_9FUNG</name>
<feature type="compositionally biased region" description="Polar residues" evidence="1">
    <location>
        <begin position="13"/>
        <end position="28"/>
    </location>
</feature>
<dbReference type="GO" id="GO:0032153">
    <property type="term" value="C:cell division site"/>
    <property type="evidence" value="ECO:0007669"/>
    <property type="project" value="TreeGrafter"/>
</dbReference>
<feature type="region of interest" description="Disordered" evidence="1">
    <location>
        <begin position="1"/>
        <end position="31"/>
    </location>
</feature>
<proteinExistence type="predicted"/>
<keyword evidence="3" id="KW-1185">Reference proteome</keyword>
<evidence type="ECO:0000313" key="3">
    <source>
        <dbReference type="Proteomes" id="UP000193498"/>
    </source>
</evidence>
<dbReference type="OrthoDB" id="2148946at2759"/>
<dbReference type="InterPro" id="IPR006597">
    <property type="entry name" value="Sel1-like"/>
</dbReference>
<dbReference type="SUPFAM" id="SSF81901">
    <property type="entry name" value="HCP-like"/>
    <property type="match status" value="1"/>
</dbReference>
<dbReference type="PANTHER" id="PTHR43628">
    <property type="entry name" value="ACTIVATOR OF C KINASE PROTEIN 1-RELATED"/>
    <property type="match status" value="1"/>
</dbReference>
<dbReference type="Gene3D" id="1.25.40.10">
    <property type="entry name" value="Tetratricopeptide repeat domain"/>
    <property type="match status" value="1"/>
</dbReference>
<evidence type="ECO:0000313" key="2">
    <source>
        <dbReference type="EMBL" id="ORX92072.1"/>
    </source>
</evidence>
<dbReference type="InParanoid" id="A0A1Y1Y240"/>
<accession>A0A1Y1Y240</accession>
<dbReference type="InterPro" id="IPR011990">
    <property type="entry name" value="TPR-like_helical_dom_sf"/>
</dbReference>
<dbReference type="GO" id="GO:0010972">
    <property type="term" value="P:negative regulation of G2/M transition of mitotic cell cycle"/>
    <property type="evidence" value="ECO:0007669"/>
    <property type="project" value="TreeGrafter"/>
</dbReference>
<organism evidence="2 3">
    <name type="scientific">Basidiobolus meristosporus CBS 931.73</name>
    <dbReference type="NCBI Taxonomy" id="1314790"/>
    <lineage>
        <taxon>Eukaryota</taxon>
        <taxon>Fungi</taxon>
        <taxon>Fungi incertae sedis</taxon>
        <taxon>Zoopagomycota</taxon>
        <taxon>Entomophthoromycotina</taxon>
        <taxon>Basidiobolomycetes</taxon>
        <taxon>Basidiobolales</taxon>
        <taxon>Basidiobolaceae</taxon>
        <taxon>Basidiobolus</taxon>
    </lineage>
</organism>
<dbReference type="Proteomes" id="UP000193498">
    <property type="component" value="Unassembled WGS sequence"/>
</dbReference>
<dbReference type="InterPro" id="IPR052945">
    <property type="entry name" value="Mitotic_Regulator"/>
</dbReference>
<dbReference type="AlphaFoldDB" id="A0A1Y1Y240"/>
<protein>
    <submittedName>
        <fullName evidence="2">HCP-like protein</fullName>
    </submittedName>
</protein>
<reference evidence="2 3" key="1">
    <citation type="submission" date="2016-07" db="EMBL/GenBank/DDBJ databases">
        <title>Pervasive Adenine N6-methylation of Active Genes in Fungi.</title>
        <authorList>
            <consortium name="DOE Joint Genome Institute"/>
            <person name="Mondo S.J."/>
            <person name="Dannebaum R.O."/>
            <person name="Kuo R.C."/>
            <person name="Labutti K."/>
            <person name="Haridas S."/>
            <person name="Kuo A."/>
            <person name="Salamov A."/>
            <person name="Ahrendt S.R."/>
            <person name="Lipzen A."/>
            <person name="Sullivan W."/>
            <person name="Andreopoulos W.B."/>
            <person name="Clum A."/>
            <person name="Lindquist E."/>
            <person name="Daum C."/>
            <person name="Ramamoorthy G.K."/>
            <person name="Gryganskyi A."/>
            <person name="Culley D."/>
            <person name="Magnuson J.K."/>
            <person name="James T.Y."/>
            <person name="O'Malley M.A."/>
            <person name="Stajich J.E."/>
            <person name="Spatafora J.W."/>
            <person name="Visel A."/>
            <person name="Grigoriev I.V."/>
        </authorList>
    </citation>
    <scope>NUCLEOTIDE SEQUENCE [LARGE SCALE GENOMIC DNA]</scope>
    <source>
        <strain evidence="2 3">CBS 931.73</strain>
    </source>
</reference>